<sequence length="441" mass="47277">MRWLAAGLAVALLAPAVPAEASALPAVPTEASLDPASYVDPLIGSQRDGNTWPGAVRPFGMISWSPTTTRGDQTSTGAANGYQYDVTRVRGFSLTHVNGAGCNPGAAGDVPIMPYVGTVDSSPTADTTDAKYASNFSHANESAKPGRYTVTLDSGVKTDLAVTTRAGVGEFTFPTDQPANLLFRTSNSLNGSEDAEITIDPAGRKVTGSVLTGAFCGRRANGGVNNRKSYYRLYFTASFDQPIVANGTWKDSTLTPGSTQTTGGEGYKTGRDRLGRGSGGYMTFAPGTEVRMRIGISYVSLAGAEQNLRAELRPQTTVDGVAADGYRDWRSELENVRITGGTDNQRTTFYTALYHAMLQPNVFNDVDGRYLGSDWQIHRLAPGQRAQYGTFSGWDQYRAHIRLLALLKPEIAGDFAQSMYQFAQQTREFGTAGCTTTGRRT</sequence>
<gene>
    <name evidence="4" type="ORF">EV646_104187</name>
</gene>
<dbReference type="PANTHER" id="PTHR12143:SF39">
    <property type="entry name" value="SECRETED PROTEIN"/>
    <property type="match status" value="1"/>
</dbReference>
<evidence type="ECO:0000313" key="5">
    <source>
        <dbReference type="Proteomes" id="UP000295573"/>
    </source>
</evidence>
<protein>
    <submittedName>
        <fullName evidence="4">Putative alpha-1,2-mannosidase</fullName>
    </submittedName>
</protein>
<feature type="signal peptide" evidence="1">
    <location>
        <begin position="1"/>
        <end position="21"/>
    </location>
</feature>
<feature type="domain" description="Glycosyl hydrolase family 92" evidence="2">
    <location>
        <begin position="303"/>
        <end position="426"/>
    </location>
</feature>
<dbReference type="InterPro" id="IPR012939">
    <property type="entry name" value="Glyco_hydro_92"/>
</dbReference>
<dbReference type="GO" id="GO:0030246">
    <property type="term" value="F:carbohydrate binding"/>
    <property type="evidence" value="ECO:0007669"/>
    <property type="project" value="InterPro"/>
</dbReference>
<keyword evidence="1" id="KW-0732">Signal</keyword>
<dbReference type="InterPro" id="IPR008928">
    <property type="entry name" value="6-hairpin_glycosidase_sf"/>
</dbReference>
<dbReference type="SUPFAM" id="SSF48208">
    <property type="entry name" value="Six-hairpin glycosidases"/>
    <property type="match status" value="1"/>
</dbReference>
<dbReference type="GO" id="GO:0000224">
    <property type="term" value="F:peptide-N4-(N-acetyl-beta-glucosaminyl)asparagine amidase activity"/>
    <property type="evidence" value="ECO:0007669"/>
    <property type="project" value="TreeGrafter"/>
</dbReference>
<evidence type="ECO:0000259" key="3">
    <source>
        <dbReference type="Pfam" id="PF17678"/>
    </source>
</evidence>
<dbReference type="Pfam" id="PF07971">
    <property type="entry name" value="Glyco_hydro_92"/>
    <property type="match status" value="1"/>
</dbReference>
<organism evidence="4 5">
    <name type="scientific">Kribbella antiqua</name>
    <dbReference type="NCBI Taxonomy" id="2512217"/>
    <lineage>
        <taxon>Bacteria</taxon>
        <taxon>Bacillati</taxon>
        <taxon>Actinomycetota</taxon>
        <taxon>Actinomycetes</taxon>
        <taxon>Propionibacteriales</taxon>
        <taxon>Kribbellaceae</taxon>
        <taxon>Kribbella</taxon>
    </lineage>
</organism>
<dbReference type="Proteomes" id="UP000295573">
    <property type="component" value="Unassembled WGS sequence"/>
</dbReference>
<dbReference type="EMBL" id="SLWR01000004">
    <property type="protein sequence ID" value="TCO48369.1"/>
    <property type="molecule type" value="Genomic_DNA"/>
</dbReference>
<reference evidence="4 5" key="1">
    <citation type="journal article" date="2015" name="Stand. Genomic Sci.">
        <title>Genomic Encyclopedia of Bacterial and Archaeal Type Strains, Phase III: the genomes of soil and plant-associated and newly described type strains.</title>
        <authorList>
            <person name="Whitman W.B."/>
            <person name="Woyke T."/>
            <person name="Klenk H.P."/>
            <person name="Zhou Y."/>
            <person name="Lilburn T.G."/>
            <person name="Beck B.J."/>
            <person name="De Vos P."/>
            <person name="Vandamme P."/>
            <person name="Eisen J.A."/>
            <person name="Garrity G."/>
            <person name="Hugenholtz P."/>
            <person name="Kyrpides N.C."/>
        </authorList>
    </citation>
    <scope>NUCLEOTIDE SEQUENCE [LARGE SCALE GENOMIC DNA]</scope>
    <source>
        <strain evidence="4 5">VKM Ac-2541</strain>
    </source>
</reference>
<feature type="domain" description="Glycosyl hydrolase family 92 N-terminal" evidence="3">
    <location>
        <begin position="38"/>
        <end position="297"/>
    </location>
</feature>
<dbReference type="Gene3D" id="1.20.1050.60">
    <property type="entry name" value="alpha-1,2-mannosidase"/>
    <property type="match status" value="1"/>
</dbReference>
<dbReference type="RefSeq" id="WP_277875106.1">
    <property type="nucleotide sequence ID" value="NZ_SLWR01000004.1"/>
</dbReference>
<dbReference type="GO" id="GO:0006516">
    <property type="term" value="P:glycoprotein catabolic process"/>
    <property type="evidence" value="ECO:0007669"/>
    <property type="project" value="TreeGrafter"/>
</dbReference>
<evidence type="ECO:0000313" key="4">
    <source>
        <dbReference type="EMBL" id="TCO48369.1"/>
    </source>
</evidence>
<dbReference type="PANTHER" id="PTHR12143">
    <property type="entry name" value="PEPTIDE N-GLYCANASE PNGASE -RELATED"/>
    <property type="match status" value="1"/>
</dbReference>
<dbReference type="Pfam" id="PF17678">
    <property type="entry name" value="Glyco_hydro_92N"/>
    <property type="match status" value="1"/>
</dbReference>
<dbReference type="AlphaFoldDB" id="A0A4R2IWW9"/>
<dbReference type="GO" id="GO:0005975">
    <property type="term" value="P:carbohydrate metabolic process"/>
    <property type="evidence" value="ECO:0007669"/>
    <property type="project" value="InterPro"/>
</dbReference>
<evidence type="ECO:0000259" key="2">
    <source>
        <dbReference type="Pfam" id="PF07971"/>
    </source>
</evidence>
<dbReference type="Gene3D" id="3.30.2080.10">
    <property type="entry name" value="GH92 mannosidase domain"/>
    <property type="match status" value="1"/>
</dbReference>
<dbReference type="InterPro" id="IPR050883">
    <property type="entry name" value="PNGase"/>
</dbReference>
<proteinExistence type="predicted"/>
<keyword evidence="5" id="KW-1185">Reference proteome</keyword>
<accession>A0A4R2IWW9</accession>
<evidence type="ECO:0000256" key="1">
    <source>
        <dbReference type="SAM" id="SignalP"/>
    </source>
</evidence>
<dbReference type="GO" id="GO:0005829">
    <property type="term" value="C:cytosol"/>
    <property type="evidence" value="ECO:0007669"/>
    <property type="project" value="TreeGrafter"/>
</dbReference>
<name>A0A4R2IWW9_9ACTN</name>
<dbReference type="InterPro" id="IPR041371">
    <property type="entry name" value="GH92_N"/>
</dbReference>
<dbReference type="InterPro" id="IPR014718">
    <property type="entry name" value="GH-type_carb-bd"/>
</dbReference>
<feature type="chain" id="PRO_5020799167" evidence="1">
    <location>
        <begin position="22"/>
        <end position="441"/>
    </location>
</feature>
<dbReference type="Gene3D" id="2.70.98.10">
    <property type="match status" value="1"/>
</dbReference>
<comment type="caution">
    <text evidence="4">The sequence shown here is derived from an EMBL/GenBank/DDBJ whole genome shotgun (WGS) entry which is preliminary data.</text>
</comment>